<dbReference type="SUPFAM" id="SSF52540">
    <property type="entry name" value="P-loop containing nucleoside triphosphate hydrolases"/>
    <property type="match status" value="2"/>
</dbReference>
<dbReference type="PANTHER" id="PTHR12131:SF1">
    <property type="entry name" value="ATP-DEPENDENT RNA HELICASE SUPV3L1, MITOCHONDRIAL-RELATED"/>
    <property type="match status" value="1"/>
</dbReference>
<keyword evidence="9" id="KW-0067">ATP-binding</keyword>
<evidence type="ECO:0000256" key="9">
    <source>
        <dbReference type="ARBA" id="ARBA00022840"/>
    </source>
</evidence>
<comment type="catalytic activity">
    <reaction evidence="12">
        <text>ATP + H2O = ADP + phosphate + H(+)</text>
        <dbReference type="Rhea" id="RHEA:13065"/>
        <dbReference type="ChEBI" id="CHEBI:15377"/>
        <dbReference type="ChEBI" id="CHEBI:15378"/>
        <dbReference type="ChEBI" id="CHEBI:30616"/>
        <dbReference type="ChEBI" id="CHEBI:43474"/>
        <dbReference type="ChEBI" id="CHEBI:456216"/>
        <dbReference type="EC" id="3.6.4.13"/>
    </reaction>
</comment>
<keyword evidence="7" id="KW-0378">Hydrolase</keyword>
<dbReference type="InterPro" id="IPR044774">
    <property type="entry name" value="Suv3_DEXQc"/>
</dbReference>
<evidence type="ECO:0000256" key="7">
    <source>
        <dbReference type="ARBA" id="ARBA00022801"/>
    </source>
</evidence>
<dbReference type="CDD" id="cd17913">
    <property type="entry name" value="DEXQc_Suv3"/>
    <property type="match status" value="1"/>
</dbReference>
<dbReference type="Pfam" id="PF00271">
    <property type="entry name" value="Helicase_C"/>
    <property type="match status" value="1"/>
</dbReference>
<dbReference type="InterPro" id="IPR022192">
    <property type="entry name" value="SUV3_C"/>
</dbReference>
<evidence type="ECO:0000256" key="12">
    <source>
        <dbReference type="ARBA" id="ARBA00047984"/>
    </source>
</evidence>
<dbReference type="Pfam" id="PF22527">
    <property type="entry name" value="DEXQc_Suv3"/>
    <property type="match status" value="1"/>
</dbReference>
<evidence type="ECO:0000256" key="2">
    <source>
        <dbReference type="ARBA" id="ARBA00001946"/>
    </source>
</evidence>
<sequence length="786" mass="89428">MIPTRVTARTPVIRLLKSCNFGQRRNTLSQRLISTTVAANRSSSNFDSKDINEIIKPVPIKPFENRYENVGEELCGTLEKSELIKLLNKFYRRPNLKTLAKEQGLDSNLLHQAYVSFRRYCVESSSLPVDLHIVLSDILQGSGHVDDIFPYFLRHAKTMFPHIDCLEDLRKISDLRTPASWYPDARRLQRKIIYHSGPTNSGKTYHALEKFLSAKTGIYCGPLRLLAAEVFEKANQAGTPCDLITGEERRLVNPDGLSSNHVACTVEMSSTSTSYEVGVIDEIQMMRDSCRGWAWTRALLGLCTEELHICGEGSAIDLVERLALETGDELEVRKYKRLTSLTVLNKAVENFDNVRDGDCIVCFSKADIYHASRQLEKRGRSCAVIYGTLPPRAKLAQAAMFNDPADKTKVMVATDAVGMGLNLNIKRVVFYSLMKPIINEKGEKEMDIIPPHTALQIAGRAGRFNTTWPDGEVTTFKGSDLHLLRKLLKTTVEPVELAGLHPTAEQIELFAYHLPKATLTNLIDIFMTLSTVDNRNYFLCNLEDFKFLANMIEHVPLALKTRYALCCAPINRKQPFVCTMFLKLARQISRGEPLTHDWVWRQLGWPLQMPTNVTDLMHLEAVHDVLDLYLWLTYRFIDLFPDADHIRDMQNELDDVIQTGVKNLTQLLKNAETSSSFNKNILEDEDFDVTSKKMRRKRLQSIMTDQEDVKNSLTDAFSRASSNRMNDPRLVNFSKGPPSVKLNEGQSMADILVERGVLSRDMLSKLKDEILEEKDHRGRKGRWRRK</sequence>
<comment type="subcellular location">
    <subcellularLocation>
        <location evidence="3">Mitochondrion</location>
    </subcellularLocation>
</comment>
<dbReference type="FunFam" id="3.40.50.300:FF:000446">
    <property type="entry name" value="ATP-dependent RNA helicase SUPV3L1, mitochondrial"/>
    <property type="match status" value="1"/>
</dbReference>
<dbReference type="Pfam" id="PF18147">
    <property type="entry name" value="Suv3_C_1"/>
    <property type="match status" value="1"/>
</dbReference>
<dbReference type="InterPro" id="IPR055206">
    <property type="entry name" value="DEXQc_SUV3"/>
</dbReference>
<evidence type="ECO:0000259" key="13">
    <source>
        <dbReference type="PROSITE" id="PS51194"/>
    </source>
</evidence>
<dbReference type="Gene3D" id="1.20.58.1080">
    <property type="match status" value="1"/>
</dbReference>
<evidence type="ECO:0000256" key="11">
    <source>
        <dbReference type="ARBA" id="ARBA00023128"/>
    </source>
</evidence>
<dbReference type="PANTHER" id="PTHR12131">
    <property type="entry name" value="ATP-DEPENDENT RNA AND DNA HELICASE"/>
    <property type="match status" value="1"/>
</dbReference>
<evidence type="ECO:0000256" key="10">
    <source>
        <dbReference type="ARBA" id="ARBA00022946"/>
    </source>
</evidence>
<protein>
    <recommendedName>
        <fullName evidence="5">RNA helicase</fullName>
        <ecNumber evidence="5">3.6.4.13</ecNumber>
    </recommendedName>
</protein>
<dbReference type="GO" id="GO:0005524">
    <property type="term" value="F:ATP binding"/>
    <property type="evidence" value="ECO:0007669"/>
    <property type="project" value="UniProtKB-KW"/>
</dbReference>
<feature type="domain" description="Helicase C-terminal" evidence="13">
    <location>
        <begin position="343"/>
        <end position="508"/>
    </location>
</feature>
<dbReference type="PROSITE" id="PS51194">
    <property type="entry name" value="HELICASE_CTER"/>
    <property type="match status" value="1"/>
</dbReference>
<evidence type="ECO:0000256" key="8">
    <source>
        <dbReference type="ARBA" id="ARBA00022806"/>
    </source>
</evidence>
<name>A0A7I8VD38_9ANNE</name>
<evidence type="ECO:0000256" key="4">
    <source>
        <dbReference type="ARBA" id="ARBA00008708"/>
    </source>
</evidence>
<keyword evidence="15" id="KW-1185">Reference proteome</keyword>
<dbReference type="EMBL" id="CAJFCJ010000004">
    <property type="protein sequence ID" value="CAD5113633.1"/>
    <property type="molecule type" value="Genomic_DNA"/>
</dbReference>
<dbReference type="EC" id="3.6.4.13" evidence="5"/>
<dbReference type="GO" id="GO:0000965">
    <property type="term" value="P:mitochondrial RNA 3'-end processing"/>
    <property type="evidence" value="ECO:0007669"/>
    <property type="project" value="TreeGrafter"/>
</dbReference>
<dbReference type="GO" id="GO:0003724">
    <property type="term" value="F:RNA helicase activity"/>
    <property type="evidence" value="ECO:0007669"/>
    <property type="project" value="UniProtKB-EC"/>
</dbReference>
<dbReference type="GO" id="GO:0016787">
    <property type="term" value="F:hydrolase activity"/>
    <property type="evidence" value="ECO:0007669"/>
    <property type="project" value="UniProtKB-KW"/>
</dbReference>
<dbReference type="Pfam" id="PF12513">
    <property type="entry name" value="SUV3_C"/>
    <property type="match status" value="1"/>
</dbReference>
<evidence type="ECO:0000256" key="6">
    <source>
        <dbReference type="ARBA" id="ARBA00022741"/>
    </source>
</evidence>
<dbReference type="InterPro" id="IPR050699">
    <property type="entry name" value="RNA-DNA_Helicase"/>
</dbReference>
<keyword evidence="6" id="KW-0547">Nucleotide-binding</keyword>
<dbReference type="GO" id="GO:0045025">
    <property type="term" value="C:mitochondrial degradosome"/>
    <property type="evidence" value="ECO:0007669"/>
    <property type="project" value="TreeGrafter"/>
</dbReference>
<keyword evidence="10" id="KW-0809">Transit peptide</keyword>
<dbReference type="SMART" id="SM00490">
    <property type="entry name" value="HELICc"/>
    <property type="match status" value="1"/>
</dbReference>
<dbReference type="InterPro" id="IPR041082">
    <property type="entry name" value="Suv3_C_1"/>
</dbReference>
<dbReference type="InterPro" id="IPR001650">
    <property type="entry name" value="Helicase_C-like"/>
</dbReference>
<dbReference type="Proteomes" id="UP000549394">
    <property type="component" value="Unassembled WGS sequence"/>
</dbReference>
<evidence type="ECO:0000256" key="3">
    <source>
        <dbReference type="ARBA" id="ARBA00004173"/>
    </source>
</evidence>
<dbReference type="Gene3D" id="1.10.1740.140">
    <property type="match status" value="1"/>
</dbReference>
<gene>
    <name evidence="14" type="ORF">DGYR_LOCUS2590</name>
</gene>
<comment type="cofactor">
    <cofactor evidence="1">
        <name>Mn(2+)</name>
        <dbReference type="ChEBI" id="CHEBI:29035"/>
    </cofactor>
</comment>
<comment type="similarity">
    <text evidence="4">Belongs to the helicase family.</text>
</comment>
<dbReference type="OrthoDB" id="6692397at2759"/>
<dbReference type="FunFam" id="1.20.58.1080:FF:000001">
    <property type="entry name" value="ATP-dependent RNA helicase SUPV3L1, mitochondrial"/>
    <property type="match status" value="1"/>
</dbReference>
<reference evidence="14 15" key="1">
    <citation type="submission" date="2020-08" db="EMBL/GenBank/DDBJ databases">
        <authorList>
            <person name="Hejnol A."/>
        </authorList>
    </citation>
    <scope>NUCLEOTIDE SEQUENCE [LARGE SCALE GENOMIC DNA]</scope>
</reference>
<dbReference type="CDD" id="cd18805">
    <property type="entry name" value="SF2_C_suv3"/>
    <property type="match status" value="1"/>
</dbReference>
<organism evidence="14 15">
    <name type="scientific">Dimorphilus gyrociliatus</name>
    <dbReference type="NCBI Taxonomy" id="2664684"/>
    <lineage>
        <taxon>Eukaryota</taxon>
        <taxon>Metazoa</taxon>
        <taxon>Spiralia</taxon>
        <taxon>Lophotrochozoa</taxon>
        <taxon>Annelida</taxon>
        <taxon>Polychaeta</taxon>
        <taxon>Polychaeta incertae sedis</taxon>
        <taxon>Dinophilidae</taxon>
        <taxon>Dimorphilus</taxon>
    </lineage>
</organism>
<keyword evidence="8" id="KW-0347">Helicase</keyword>
<dbReference type="Gene3D" id="1.20.272.40">
    <property type="match status" value="1"/>
</dbReference>
<dbReference type="AlphaFoldDB" id="A0A7I8VD38"/>
<dbReference type="InterPro" id="IPR027417">
    <property type="entry name" value="P-loop_NTPase"/>
</dbReference>
<evidence type="ECO:0000313" key="14">
    <source>
        <dbReference type="EMBL" id="CAD5113633.1"/>
    </source>
</evidence>
<evidence type="ECO:0000256" key="5">
    <source>
        <dbReference type="ARBA" id="ARBA00012552"/>
    </source>
</evidence>
<dbReference type="InterPro" id="IPR041453">
    <property type="entry name" value="Suv3_N"/>
</dbReference>
<keyword evidence="11" id="KW-0496">Mitochondrion</keyword>
<dbReference type="Gene3D" id="3.40.50.300">
    <property type="entry name" value="P-loop containing nucleotide triphosphate hydrolases"/>
    <property type="match status" value="2"/>
</dbReference>
<comment type="caution">
    <text evidence="14">The sequence shown here is derived from an EMBL/GenBank/DDBJ whole genome shotgun (WGS) entry which is preliminary data.</text>
</comment>
<dbReference type="FunFam" id="3.40.50.300:FF:000269">
    <property type="entry name" value="ATP-dependent RNA helicase SUPV3L1, mitochondrial"/>
    <property type="match status" value="1"/>
</dbReference>
<comment type="cofactor">
    <cofactor evidence="2">
        <name>Mg(2+)</name>
        <dbReference type="ChEBI" id="CHEBI:18420"/>
    </cofactor>
</comment>
<accession>A0A7I8VD38</accession>
<proteinExistence type="inferred from homology"/>
<evidence type="ECO:0000256" key="1">
    <source>
        <dbReference type="ARBA" id="ARBA00001936"/>
    </source>
</evidence>
<dbReference type="Pfam" id="PF18114">
    <property type="entry name" value="Suv3_N"/>
    <property type="match status" value="1"/>
</dbReference>
<evidence type="ECO:0000313" key="15">
    <source>
        <dbReference type="Proteomes" id="UP000549394"/>
    </source>
</evidence>